<keyword evidence="2" id="KW-1185">Reference proteome</keyword>
<protein>
    <submittedName>
        <fullName evidence="1">Uncharacterized protein</fullName>
    </submittedName>
</protein>
<dbReference type="AlphaFoldDB" id="A0A9X0WD41"/>
<accession>A0A9X0WD41</accession>
<evidence type="ECO:0000313" key="2">
    <source>
        <dbReference type="Proteomes" id="UP001138768"/>
    </source>
</evidence>
<name>A0A9X0WD41_9GAMM</name>
<evidence type="ECO:0000313" key="1">
    <source>
        <dbReference type="EMBL" id="MBK1621244.1"/>
    </source>
</evidence>
<reference evidence="1 2" key="1">
    <citation type="journal article" date="2020" name="Microorganisms">
        <title>Osmotic Adaptation and Compatible Solute Biosynthesis of Phototrophic Bacteria as Revealed from Genome Analyses.</title>
        <authorList>
            <person name="Imhoff J.F."/>
            <person name="Rahn T."/>
            <person name="Kunzel S."/>
            <person name="Keller A."/>
            <person name="Neulinger S.C."/>
        </authorList>
    </citation>
    <scope>NUCLEOTIDE SEQUENCE [LARGE SCALE GENOMIC DNA]</scope>
    <source>
        <strain evidence="1 2">DSM 25653</strain>
    </source>
</reference>
<gene>
    <name evidence="1" type="ORF">CKO42_23065</name>
</gene>
<sequence>MLLVRRPRRHQPGEISAMSDRQRRLVGLLLLIIGLGVASSQALLASCSGSAIAASVSTAAH</sequence>
<organism evidence="1 2">
    <name type="scientific">Lamprobacter modestohalophilus</name>
    <dbReference type="NCBI Taxonomy" id="1064514"/>
    <lineage>
        <taxon>Bacteria</taxon>
        <taxon>Pseudomonadati</taxon>
        <taxon>Pseudomonadota</taxon>
        <taxon>Gammaproteobacteria</taxon>
        <taxon>Chromatiales</taxon>
        <taxon>Chromatiaceae</taxon>
        <taxon>Lamprobacter</taxon>
    </lineage>
</organism>
<comment type="caution">
    <text evidence="1">The sequence shown here is derived from an EMBL/GenBank/DDBJ whole genome shotgun (WGS) entry which is preliminary data.</text>
</comment>
<dbReference type="Proteomes" id="UP001138768">
    <property type="component" value="Unassembled WGS sequence"/>
</dbReference>
<proteinExistence type="predicted"/>
<dbReference type="EMBL" id="NRRY01000064">
    <property type="protein sequence ID" value="MBK1621244.1"/>
    <property type="molecule type" value="Genomic_DNA"/>
</dbReference>